<keyword evidence="8" id="KW-0186">Copper</keyword>
<dbReference type="GO" id="GO:0030245">
    <property type="term" value="P:cellulose catabolic process"/>
    <property type="evidence" value="ECO:0007669"/>
    <property type="project" value="UniProtKB-KW"/>
</dbReference>
<evidence type="ECO:0000256" key="16">
    <source>
        <dbReference type="SAM" id="MobiDB-lite"/>
    </source>
</evidence>
<dbReference type="EC" id="1.14.99.56" evidence="15"/>
<dbReference type="GO" id="GO:0004497">
    <property type="term" value="F:monooxygenase activity"/>
    <property type="evidence" value="ECO:0007669"/>
    <property type="project" value="UniProtKB-KW"/>
</dbReference>
<sequence length="349" mass="34937">MKSTIIAALTAFVANEAAGHAIFQQLWHGSSCIRMPTSNSPVTNVNSRDMVCNAGTRPVSGKCAVNAGSTVTVEMHQQPGDRSCSQEAIGGAHWGPVQVYLSKVPDASAADGSTTGWFKIFSDSWSKKSGGAVGDDDYWGTRDLNQCCGKMDVKIPSDIASGDYLLRAEALALHTAGQSGGAQFYMSCYQITVAGGGSGGGGGNASPALVKFPGAYSAKDPGILINIHAAVSNYIAPGPAVFAGGTTRTAGSACTGCESSCKAGTAAKTSSGKKPAAPTEAQAPAPAPAGQSPETVAAAPAAPDNSGACSVAAFGQCGGNGYSGCTTCASGYTCKDVSPPYYSQCVATA</sequence>
<keyword evidence="10" id="KW-1015">Disulfide bond</keyword>
<organism evidence="18 19">
    <name type="scientific">Diplogelasinospora grovesii</name>
    <dbReference type="NCBI Taxonomy" id="303347"/>
    <lineage>
        <taxon>Eukaryota</taxon>
        <taxon>Fungi</taxon>
        <taxon>Dikarya</taxon>
        <taxon>Ascomycota</taxon>
        <taxon>Pezizomycotina</taxon>
        <taxon>Sordariomycetes</taxon>
        <taxon>Sordariomycetidae</taxon>
        <taxon>Sordariales</taxon>
        <taxon>Diplogelasinosporaceae</taxon>
        <taxon>Diplogelasinospora</taxon>
    </lineage>
</organism>
<dbReference type="InterPro" id="IPR005103">
    <property type="entry name" value="AA9_LPMO"/>
</dbReference>
<dbReference type="InterPro" id="IPR000254">
    <property type="entry name" value="CBD"/>
</dbReference>
<dbReference type="EMBL" id="MU853850">
    <property type="protein sequence ID" value="KAK3937578.1"/>
    <property type="molecule type" value="Genomic_DNA"/>
</dbReference>
<dbReference type="PANTHER" id="PTHR33353">
    <property type="entry name" value="PUTATIVE (AFU_ORTHOLOGUE AFUA_1G12560)-RELATED"/>
    <property type="match status" value="1"/>
</dbReference>
<dbReference type="PANTHER" id="PTHR33353:SF9">
    <property type="entry name" value="ENDOGLUCANASE II"/>
    <property type="match status" value="1"/>
</dbReference>
<evidence type="ECO:0000256" key="6">
    <source>
        <dbReference type="ARBA" id="ARBA00023001"/>
    </source>
</evidence>
<dbReference type="InterPro" id="IPR049892">
    <property type="entry name" value="AA9"/>
</dbReference>
<evidence type="ECO:0000256" key="13">
    <source>
        <dbReference type="ARBA" id="ARBA00044502"/>
    </source>
</evidence>
<comment type="catalytic activity">
    <reaction evidence="14">
        <text>[(1-&gt;4)-beta-D-glucosyl]n+m + reduced acceptor + O2 = 4-dehydro-beta-D-glucosyl-[(1-&gt;4)-beta-D-glucosyl]n-1 + [(1-&gt;4)-beta-D-glucosyl]m + acceptor + H2O.</text>
        <dbReference type="EC" id="1.14.99.56"/>
    </reaction>
</comment>
<comment type="cofactor">
    <cofactor evidence="1">
        <name>Cu(2+)</name>
        <dbReference type="ChEBI" id="CHEBI:29036"/>
    </cofactor>
</comment>
<dbReference type="Proteomes" id="UP001303473">
    <property type="component" value="Unassembled WGS sequence"/>
</dbReference>
<evidence type="ECO:0000256" key="8">
    <source>
        <dbReference type="ARBA" id="ARBA00023008"/>
    </source>
</evidence>
<dbReference type="AlphaFoldDB" id="A0AAN6S2H2"/>
<proteinExistence type="inferred from homology"/>
<evidence type="ECO:0000256" key="9">
    <source>
        <dbReference type="ARBA" id="ARBA00023033"/>
    </source>
</evidence>
<evidence type="ECO:0000256" key="5">
    <source>
        <dbReference type="ARBA" id="ARBA00022729"/>
    </source>
</evidence>
<keyword evidence="4" id="KW-0479">Metal-binding</keyword>
<reference evidence="19" key="1">
    <citation type="journal article" date="2023" name="Mol. Phylogenet. Evol.">
        <title>Genome-scale phylogeny and comparative genomics of the fungal order Sordariales.</title>
        <authorList>
            <person name="Hensen N."/>
            <person name="Bonometti L."/>
            <person name="Westerberg I."/>
            <person name="Brannstrom I.O."/>
            <person name="Guillou S."/>
            <person name="Cros-Aarteil S."/>
            <person name="Calhoun S."/>
            <person name="Haridas S."/>
            <person name="Kuo A."/>
            <person name="Mondo S."/>
            <person name="Pangilinan J."/>
            <person name="Riley R."/>
            <person name="LaButti K."/>
            <person name="Andreopoulos B."/>
            <person name="Lipzen A."/>
            <person name="Chen C."/>
            <person name="Yan M."/>
            <person name="Daum C."/>
            <person name="Ng V."/>
            <person name="Clum A."/>
            <person name="Steindorff A."/>
            <person name="Ohm R.A."/>
            <person name="Martin F."/>
            <person name="Silar P."/>
            <person name="Natvig D.O."/>
            <person name="Lalanne C."/>
            <person name="Gautier V."/>
            <person name="Ament-Velasquez S.L."/>
            <person name="Kruys A."/>
            <person name="Hutchinson M.I."/>
            <person name="Powell A.J."/>
            <person name="Barry K."/>
            <person name="Miller A.N."/>
            <person name="Grigoriev I.V."/>
            <person name="Debuchy R."/>
            <person name="Gladieux P."/>
            <person name="Hiltunen Thoren M."/>
            <person name="Johannesson H."/>
        </authorList>
    </citation>
    <scope>NUCLEOTIDE SEQUENCE [LARGE SCALE GENOMIC DNA]</scope>
    <source>
        <strain evidence="19">CBS 340.73</strain>
    </source>
</reference>
<evidence type="ECO:0000259" key="17">
    <source>
        <dbReference type="PROSITE" id="PS51164"/>
    </source>
</evidence>
<keyword evidence="19" id="KW-1185">Reference proteome</keyword>
<keyword evidence="5" id="KW-0732">Signal</keyword>
<evidence type="ECO:0000256" key="15">
    <source>
        <dbReference type="ARBA" id="ARBA00047174"/>
    </source>
</evidence>
<name>A0AAN6S2H2_9PEZI</name>
<comment type="caution">
    <text evidence="18">The sequence shown here is derived from an EMBL/GenBank/DDBJ whole genome shotgun (WGS) entry which is preliminary data.</text>
</comment>
<accession>A0AAN6S2H2</accession>
<dbReference type="CDD" id="cd21175">
    <property type="entry name" value="LPMO_AA9"/>
    <property type="match status" value="1"/>
</dbReference>
<evidence type="ECO:0000256" key="2">
    <source>
        <dbReference type="ARBA" id="ARBA00004613"/>
    </source>
</evidence>
<evidence type="ECO:0000313" key="19">
    <source>
        <dbReference type="Proteomes" id="UP001303473"/>
    </source>
</evidence>
<dbReference type="GO" id="GO:0016787">
    <property type="term" value="F:hydrolase activity"/>
    <property type="evidence" value="ECO:0007669"/>
    <property type="project" value="UniProtKB-KW"/>
</dbReference>
<keyword evidence="9" id="KW-0503">Monooxygenase</keyword>
<keyword evidence="6" id="KW-0136">Cellulose degradation</keyword>
<protein>
    <recommendedName>
        <fullName evidence="15">lytic cellulose monooxygenase (C4-dehydrogenating)</fullName>
        <ecNumber evidence="15">1.14.99.56</ecNumber>
    </recommendedName>
</protein>
<evidence type="ECO:0000256" key="12">
    <source>
        <dbReference type="ARBA" id="ARBA00023326"/>
    </source>
</evidence>
<feature type="region of interest" description="Disordered" evidence="16">
    <location>
        <begin position="269"/>
        <end position="299"/>
    </location>
</feature>
<evidence type="ECO:0000256" key="4">
    <source>
        <dbReference type="ARBA" id="ARBA00022723"/>
    </source>
</evidence>
<feature type="domain" description="CBM1" evidence="17">
    <location>
        <begin position="309"/>
        <end position="346"/>
    </location>
</feature>
<evidence type="ECO:0000256" key="10">
    <source>
        <dbReference type="ARBA" id="ARBA00023157"/>
    </source>
</evidence>
<dbReference type="GO" id="GO:0030248">
    <property type="term" value="F:cellulose binding"/>
    <property type="evidence" value="ECO:0007669"/>
    <property type="project" value="InterPro"/>
</dbReference>
<evidence type="ECO:0000256" key="14">
    <source>
        <dbReference type="ARBA" id="ARBA00045077"/>
    </source>
</evidence>
<evidence type="ECO:0000313" key="18">
    <source>
        <dbReference type="EMBL" id="KAK3937578.1"/>
    </source>
</evidence>
<evidence type="ECO:0000256" key="7">
    <source>
        <dbReference type="ARBA" id="ARBA00023002"/>
    </source>
</evidence>
<evidence type="ECO:0000256" key="11">
    <source>
        <dbReference type="ARBA" id="ARBA00023277"/>
    </source>
</evidence>
<dbReference type="GO" id="GO:0005576">
    <property type="term" value="C:extracellular region"/>
    <property type="evidence" value="ECO:0007669"/>
    <property type="project" value="UniProtKB-SubCell"/>
</dbReference>
<keyword evidence="12" id="KW-0624">Polysaccharide degradation</keyword>
<gene>
    <name evidence="18" type="ORF">QBC46DRAFT_443061</name>
</gene>
<keyword evidence="11" id="KW-0119">Carbohydrate metabolism</keyword>
<evidence type="ECO:0000256" key="3">
    <source>
        <dbReference type="ARBA" id="ARBA00022525"/>
    </source>
</evidence>
<keyword evidence="7" id="KW-0560">Oxidoreductase</keyword>
<evidence type="ECO:0000256" key="1">
    <source>
        <dbReference type="ARBA" id="ARBA00001973"/>
    </source>
</evidence>
<comment type="similarity">
    <text evidence="13">Belongs to the polysaccharide monooxygenase AA9 family.</text>
</comment>
<dbReference type="GO" id="GO:0046872">
    <property type="term" value="F:metal ion binding"/>
    <property type="evidence" value="ECO:0007669"/>
    <property type="project" value="UniProtKB-KW"/>
</dbReference>
<feature type="compositionally biased region" description="Low complexity" evidence="16">
    <location>
        <begin position="275"/>
        <end position="284"/>
    </location>
</feature>
<dbReference type="SMART" id="SM00236">
    <property type="entry name" value="fCBD"/>
    <property type="match status" value="1"/>
</dbReference>
<dbReference type="Pfam" id="PF03443">
    <property type="entry name" value="AA9"/>
    <property type="match status" value="1"/>
</dbReference>
<dbReference type="Pfam" id="PF00734">
    <property type="entry name" value="CBM_1"/>
    <property type="match status" value="1"/>
</dbReference>
<keyword evidence="3" id="KW-0964">Secreted</keyword>
<comment type="subcellular location">
    <subcellularLocation>
        <location evidence="2">Secreted</location>
    </subcellularLocation>
</comment>
<dbReference type="Gene3D" id="2.70.50.70">
    <property type="match status" value="1"/>
</dbReference>
<keyword evidence="18" id="KW-0378">Hydrolase</keyword>
<dbReference type="PROSITE" id="PS51164">
    <property type="entry name" value="CBM1_2"/>
    <property type="match status" value="1"/>
</dbReference>
<dbReference type="SUPFAM" id="SSF57180">
    <property type="entry name" value="Cellulose-binding domain"/>
    <property type="match status" value="1"/>
</dbReference>
<dbReference type="InterPro" id="IPR035971">
    <property type="entry name" value="CBD_sf"/>
</dbReference>